<feature type="coiled-coil region" evidence="1">
    <location>
        <begin position="88"/>
        <end position="129"/>
    </location>
</feature>
<dbReference type="AlphaFoldDB" id="A0ABD2NHG5"/>
<name>A0ABD2NHG5_9CUCU</name>
<reference evidence="2 3" key="1">
    <citation type="journal article" date="2021" name="BMC Biol.">
        <title>Horizontally acquired antibacterial genes associated with adaptive radiation of ladybird beetles.</title>
        <authorList>
            <person name="Li H.S."/>
            <person name="Tang X.F."/>
            <person name="Huang Y.H."/>
            <person name="Xu Z.Y."/>
            <person name="Chen M.L."/>
            <person name="Du X.Y."/>
            <person name="Qiu B.Y."/>
            <person name="Chen P.T."/>
            <person name="Zhang W."/>
            <person name="Slipinski A."/>
            <person name="Escalona H.E."/>
            <person name="Waterhouse R.M."/>
            <person name="Zwick A."/>
            <person name="Pang H."/>
        </authorList>
    </citation>
    <scope>NUCLEOTIDE SEQUENCE [LARGE SCALE GENOMIC DNA]</scope>
    <source>
        <strain evidence="2">SYSU2018</strain>
    </source>
</reference>
<protein>
    <submittedName>
        <fullName evidence="2">Uncharacterized protein</fullName>
    </submittedName>
</protein>
<evidence type="ECO:0000256" key="1">
    <source>
        <dbReference type="SAM" id="Coils"/>
    </source>
</evidence>
<dbReference type="Proteomes" id="UP001516400">
    <property type="component" value="Unassembled WGS sequence"/>
</dbReference>
<evidence type="ECO:0000313" key="3">
    <source>
        <dbReference type="Proteomes" id="UP001516400"/>
    </source>
</evidence>
<keyword evidence="1" id="KW-0175">Coiled coil</keyword>
<keyword evidence="3" id="KW-1185">Reference proteome</keyword>
<comment type="caution">
    <text evidence="2">The sequence shown here is derived from an EMBL/GenBank/DDBJ whole genome shotgun (WGS) entry which is preliminary data.</text>
</comment>
<sequence>MNFVRKQYVHFNCIGLQTDNLKTSEIGSFRWICNTCKSKSTTSGSTRTKLDKIMSELASITKNQTEFVKSLNFYGDKIQELEKKFKNIESFDNRMNDISMEMSALKNENLKLENEFNIMQQNMKSTELDIIGVPEKKNENVAEIVKMVSSKINFPSVESTIHNCNRVHFSKDCQNFFPNLY</sequence>
<accession>A0ABD2NHG5</accession>
<proteinExistence type="predicted"/>
<dbReference type="EMBL" id="JABFTP020000103">
    <property type="protein sequence ID" value="KAL3278152.1"/>
    <property type="molecule type" value="Genomic_DNA"/>
</dbReference>
<gene>
    <name evidence="2" type="ORF">HHI36_013495</name>
</gene>
<evidence type="ECO:0000313" key="2">
    <source>
        <dbReference type="EMBL" id="KAL3278152.1"/>
    </source>
</evidence>
<organism evidence="2 3">
    <name type="scientific">Cryptolaemus montrouzieri</name>
    <dbReference type="NCBI Taxonomy" id="559131"/>
    <lineage>
        <taxon>Eukaryota</taxon>
        <taxon>Metazoa</taxon>
        <taxon>Ecdysozoa</taxon>
        <taxon>Arthropoda</taxon>
        <taxon>Hexapoda</taxon>
        <taxon>Insecta</taxon>
        <taxon>Pterygota</taxon>
        <taxon>Neoptera</taxon>
        <taxon>Endopterygota</taxon>
        <taxon>Coleoptera</taxon>
        <taxon>Polyphaga</taxon>
        <taxon>Cucujiformia</taxon>
        <taxon>Coccinelloidea</taxon>
        <taxon>Coccinellidae</taxon>
        <taxon>Scymninae</taxon>
        <taxon>Scymnini</taxon>
        <taxon>Cryptolaemus</taxon>
    </lineage>
</organism>